<evidence type="ECO:0000313" key="1">
    <source>
        <dbReference type="EMBL" id="NHN87099.1"/>
    </source>
</evidence>
<gene>
    <name evidence="1" type="ORF">GOB81_00400</name>
</gene>
<sequence length="295" mass="33449">MPAEKNDLPPDFDCEFYKGTNIDLAQLNFNERELIQHFIASGEKEGRAGSPGCLRGNILPYIEKEKSILEIGPFTNPMIKGENVKYFDVLSTPDLVRRAEQIGFPLVNVPHIDFVSPTGDLDVVDEVFSCVVSSHNIEHQIDLVTHFKKIEKILAKGGRYYLMIPDKRFCFDHYVPESKIDDVLSAYNTQNRTHTDANVIIHRSLTTHNDTERHWKGDHADPGFVEGMADRIRSAVAEIANSESSYVDVHAWQFTPSGFRLIMDAISSLNLTQLRAERIYNTPRGRNEFVAVLSK</sequence>
<dbReference type="EMBL" id="WOSY01000001">
    <property type="protein sequence ID" value="NHN87099.1"/>
    <property type="molecule type" value="Genomic_DNA"/>
</dbReference>
<dbReference type="SUPFAM" id="SSF53335">
    <property type="entry name" value="S-adenosyl-L-methionine-dependent methyltransferases"/>
    <property type="match status" value="1"/>
</dbReference>
<proteinExistence type="predicted"/>
<organism evidence="1 2">
    <name type="scientific">Acetobacter conturbans</name>
    <dbReference type="NCBI Taxonomy" id="1737472"/>
    <lineage>
        <taxon>Bacteria</taxon>
        <taxon>Pseudomonadati</taxon>
        <taxon>Pseudomonadota</taxon>
        <taxon>Alphaproteobacteria</taxon>
        <taxon>Acetobacterales</taxon>
        <taxon>Acetobacteraceae</taxon>
        <taxon>Acetobacter</taxon>
    </lineage>
</organism>
<name>A0ABX0K038_9PROT</name>
<reference evidence="1 2" key="1">
    <citation type="journal article" date="2020" name="Int. J. Syst. Evol. Microbiol.">
        <title>Novel acetic acid bacteria from cider fermentations: Acetobacter conturbans sp. nov. and Acetobacter fallax sp. nov.</title>
        <authorList>
            <person name="Sombolestani A.S."/>
            <person name="Cleenwerck I."/>
            <person name="Cnockaert M."/>
            <person name="Borremans W."/>
            <person name="Wieme A.D."/>
            <person name="De Vuyst L."/>
            <person name="Vandamme P."/>
        </authorList>
    </citation>
    <scope>NUCLEOTIDE SEQUENCE [LARGE SCALE GENOMIC DNA]</scope>
    <source>
        <strain evidence="1 2">LMG 1627</strain>
    </source>
</reference>
<comment type="caution">
    <text evidence="1">The sequence shown here is derived from an EMBL/GenBank/DDBJ whole genome shotgun (WGS) entry which is preliminary data.</text>
</comment>
<dbReference type="RefSeq" id="WP_173568402.1">
    <property type="nucleotide sequence ID" value="NZ_WOSY01000001.1"/>
</dbReference>
<dbReference type="InterPro" id="IPR029063">
    <property type="entry name" value="SAM-dependent_MTases_sf"/>
</dbReference>
<evidence type="ECO:0008006" key="3">
    <source>
        <dbReference type="Google" id="ProtNLM"/>
    </source>
</evidence>
<protein>
    <recommendedName>
        <fullName evidence="3">Methyltransferase type 11 domain-containing protein</fullName>
    </recommendedName>
</protein>
<evidence type="ECO:0000313" key="2">
    <source>
        <dbReference type="Proteomes" id="UP000631653"/>
    </source>
</evidence>
<dbReference type="Proteomes" id="UP000631653">
    <property type="component" value="Unassembled WGS sequence"/>
</dbReference>
<keyword evidence="2" id="KW-1185">Reference proteome</keyword>
<dbReference type="Gene3D" id="3.40.50.150">
    <property type="entry name" value="Vaccinia Virus protein VP39"/>
    <property type="match status" value="1"/>
</dbReference>
<accession>A0ABX0K038</accession>